<proteinExistence type="inferred from homology"/>
<dbReference type="Pfam" id="PF03193">
    <property type="entry name" value="RsgA_GTPase"/>
    <property type="match status" value="1"/>
</dbReference>
<feature type="binding site" evidence="3">
    <location>
        <position position="304"/>
    </location>
    <ligand>
        <name>Zn(2+)</name>
        <dbReference type="ChEBI" id="CHEBI:29105"/>
    </ligand>
</feature>
<gene>
    <name evidence="3 7" type="primary">rsgA</name>
    <name evidence="7" type="ORF">SAMEA4475696_01955</name>
</gene>
<dbReference type="PROSITE" id="PS51721">
    <property type="entry name" value="G_CP"/>
    <property type="match status" value="1"/>
</dbReference>
<feature type="binding site" evidence="3">
    <location>
        <begin position="221"/>
        <end position="229"/>
    </location>
    <ligand>
        <name>GTP</name>
        <dbReference type="ChEBI" id="CHEBI:37565"/>
    </ligand>
</feature>
<keyword evidence="3" id="KW-0690">Ribosome biogenesis</keyword>
<dbReference type="Gene3D" id="3.40.50.300">
    <property type="entry name" value="P-loop containing nucleotide triphosphate hydrolases"/>
    <property type="match status" value="1"/>
</dbReference>
<evidence type="ECO:0000259" key="5">
    <source>
        <dbReference type="PROSITE" id="PS50936"/>
    </source>
</evidence>
<dbReference type="OrthoDB" id="9809485at2"/>
<feature type="binding site" evidence="3">
    <location>
        <position position="308"/>
    </location>
    <ligand>
        <name>Zn(2+)</name>
        <dbReference type="ChEBI" id="CHEBI:29105"/>
    </ligand>
</feature>
<keyword evidence="8" id="KW-1185">Reference proteome</keyword>
<comment type="cofactor">
    <cofactor evidence="3">
        <name>Zn(2+)</name>
        <dbReference type="ChEBI" id="CHEBI:29105"/>
    </cofactor>
    <text evidence="3">Binds 1 zinc ion per subunit.</text>
</comment>
<dbReference type="KEGG" id="dco:SAMEA4475696_1955"/>
<dbReference type="GO" id="GO:0005525">
    <property type="term" value="F:GTP binding"/>
    <property type="evidence" value="ECO:0007669"/>
    <property type="project" value="UniProtKB-UniRule"/>
</dbReference>
<dbReference type="PROSITE" id="PS50936">
    <property type="entry name" value="ENGC_GTPASE"/>
    <property type="match status" value="1"/>
</dbReference>
<keyword evidence="3" id="KW-0862">Zinc</keyword>
<feature type="compositionally biased region" description="Basic and acidic residues" evidence="4">
    <location>
        <begin position="1"/>
        <end position="16"/>
    </location>
</feature>
<evidence type="ECO:0000259" key="6">
    <source>
        <dbReference type="PROSITE" id="PS51721"/>
    </source>
</evidence>
<protein>
    <recommendedName>
        <fullName evidence="3">Small ribosomal subunit biogenesis GTPase RsgA</fullName>
        <ecNumber evidence="3">3.6.1.-</ecNumber>
    </recommendedName>
</protein>
<keyword evidence="2 3" id="KW-0342">GTP-binding</keyword>
<reference evidence="7 8" key="1">
    <citation type="submission" date="2017-06" db="EMBL/GenBank/DDBJ databases">
        <authorList>
            <consortium name="Pathogen Informatics"/>
        </authorList>
    </citation>
    <scope>NUCLEOTIDE SEQUENCE [LARGE SCALE GENOMIC DNA]</scope>
    <source>
        <strain evidence="7 8">NCTC13039</strain>
    </source>
</reference>
<keyword evidence="3" id="KW-0694">RNA-binding</keyword>
<comment type="subunit">
    <text evidence="3">Monomer. Associates with 30S ribosomal subunit, binds 16S rRNA.</text>
</comment>
<dbReference type="RefSeq" id="WP_084440830.1">
    <property type="nucleotide sequence ID" value="NZ_JAAFNI010000001.1"/>
</dbReference>
<dbReference type="CDD" id="cd01854">
    <property type="entry name" value="YjeQ_EngC"/>
    <property type="match status" value="1"/>
</dbReference>
<dbReference type="GO" id="GO:0042274">
    <property type="term" value="P:ribosomal small subunit biogenesis"/>
    <property type="evidence" value="ECO:0007669"/>
    <property type="project" value="UniProtKB-UniRule"/>
</dbReference>
<feature type="binding site" evidence="3">
    <location>
        <position position="315"/>
    </location>
    <ligand>
        <name>Zn(2+)</name>
        <dbReference type="ChEBI" id="CHEBI:29105"/>
    </ligand>
</feature>
<keyword evidence="3" id="KW-0699">rRNA-binding</keyword>
<evidence type="ECO:0000256" key="4">
    <source>
        <dbReference type="SAM" id="MobiDB-lite"/>
    </source>
</evidence>
<keyword evidence="1 3" id="KW-0547">Nucleotide-binding</keyword>
<keyword evidence="3 7" id="KW-0378">Hydrolase</keyword>
<evidence type="ECO:0000256" key="1">
    <source>
        <dbReference type="ARBA" id="ARBA00022741"/>
    </source>
</evidence>
<dbReference type="HAMAP" id="MF_01820">
    <property type="entry name" value="GTPase_RsgA"/>
    <property type="match status" value="1"/>
</dbReference>
<evidence type="ECO:0000256" key="2">
    <source>
        <dbReference type="ARBA" id="ARBA00023134"/>
    </source>
</evidence>
<dbReference type="GO" id="GO:0046872">
    <property type="term" value="F:metal ion binding"/>
    <property type="evidence" value="ECO:0007669"/>
    <property type="project" value="UniProtKB-KW"/>
</dbReference>
<dbReference type="GO" id="GO:0003924">
    <property type="term" value="F:GTPase activity"/>
    <property type="evidence" value="ECO:0007669"/>
    <property type="project" value="UniProtKB-UniRule"/>
</dbReference>
<comment type="function">
    <text evidence="3">One of several proteins that assist in the late maturation steps of the functional core of the 30S ribosomal subunit. Helps release RbfA from mature subunits. May play a role in the assembly of ribosomal proteins into the subunit. Circularly permuted GTPase that catalyzes slow GTP hydrolysis, GTPase activity is stimulated by the 30S ribosomal subunit.</text>
</comment>
<dbReference type="GeneID" id="63460135"/>
<dbReference type="SUPFAM" id="SSF52540">
    <property type="entry name" value="P-loop containing nucleoside triphosphate hydrolases"/>
    <property type="match status" value="1"/>
</dbReference>
<evidence type="ECO:0000313" key="7">
    <source>
        <dbReference type="EMBL" id="SNV23998.1"/>
    </source>
</evidence>
<dbReference type="GO" id="GO:0005737">
    <property type="term" value="C:cytoplasm"/>
    <property type="evidence" value="ECO:0007669"/>
    <property type="project" value="UniProtKB-SubCell"/>
</dbReference>
<dbReference type="GO" id="GO:0019843">
    <property type="term" value="F:rRNA binding"/>
    <property type="evidence" value="ECO:0007669"/>
    <property type="project" value="UniProtKB-KW"/>
</dbReference>
<feature type="region of interest" description="Disordered" evidence="4">
    <location>
        <begin position="241"/>
        <end position="261"/>
    </location>
</feature>
<feature type="binding site" evidence="3">
    <location>
        <begin position="161"/>
        <end position="164"/>
    </location>
    <ligand>
        <name>GTP</name>
        <dbReference type="ChEBI" id="CHEBI:37565"/>
    </ligand>
</feature>
<dbReference type="STRING" id="1121387.GCA_000429885_00323"/>
<keyword evidence="3" id="KW-0479">Metal-binding</keyword>
<feature type="domain" description="EngC GTPase" evidence="5">
    <location>
        <begin position="121"/>
        <end position="278"/>
    </location>
</feature>
<feature type="compositionally biased region" description="Basic residues" evidence="4">
    <location>
        <begin position="17"/>
        <end position="33"/>
    </location>
</feature>
<evidence type="ECO:0000313" key="8">
    <source>
        <dbReference type="Proteomes" id="UP000242637"/>
    </source>
</evidence>
<comment type="similarity">
    <text evidence="3">Belongs to the TRAFAC class YlqF/YawG GTPase family. RsgA subfamily.</text>
</comment>
<dbReference type="InterPro" id="IPR030378">
    <property type="entry name" value="G_CP_dom"/>
</dbReference>
<dbReference type="Proteomes" id="UP000242637">
    <property type="component" value="Chromosome 1"/>
</dbReference>
<feature type="region of interest" description="Disordered" evidence="4">
    <location>
        <begin position="1"/>
        <end position="35"/>
    </location>
</feature>
<organism evidence="7 8">
    <name type="scientific">Dermatophilus congolensis</name>
    <dbReference type="NCBI Taxonomy" id="1863"/>
    <lineage>
        <taxon>Bacteria</taxon>
        <taxon>Bacillati</taxon>
        <taxon>Actinomycetota</taxon>
        <taxon>Actinomycetes</taxon>
        <taxon>Micrococcales</taxon>
        <taxon>Dermatophilaceae</taxon>
        <taxon>Dermatophilus</taxon>
    </lineage>
</organism>
<dbReference type="PANTHER" id="PTHR32120">
    <property type="entry name" value="SMALL RIBOSOMAL SUBUNIT BIOGENESIS GTPASE RSGA"/>
    <property type="match status" value="1"/>
</dbReference>
<dbReference type="InterPro" id="IPR004881">
    <property type="entry name" value="Ribosome_biogen_GTPase_RsgA"/>
</dbReference>
<keyword evidence="3" id="KW-0963">Cytoplasm</keyword>
<sequence>MSSRRALHDRYDESHARIRPNRKGTRPRTKNRPKHADAVIARVVRVDRGRFTCILDGVTVTAMKARELGRHSVVVGDEVALVGDVSGAEGTLARIVRAEPRRTLLRRTADDTDPVERIIVANVDIMVIVTAIADPEPRHRLIDRCLVAAYDAGIHPILVVTKTDLADPSDFLASFAALDVDVITSGRSDSSPTSSDACALDPAAVEAIRHRLAGHASVLVGHSGVGKSTLVNALVPGLGRTTGHVNEVTGRGRHTSTSAIAAPLPDDDGWIVDTPGIRSFGLAHVHPEQIIGHFPDLEPGTDGCPRGCSHDEPDCALDEYVANHPNPEHHASLEARLDSVRRLLRARRGESDPPAESTPRP</sequence>
<dbReference type="InterPro" id="IPR010914">
    <property type="entry name" value="RsgA_GTPase_dom"/>
</dbReference>
<accession>A0A239VQQ9</accession>
<name>A0A239VQQ9_9MICO</name>
<feature type="binding site" evidence="3">
    <location>
        <position position="310"/>
    </location>
    <ligand>
        <name>Zn(2+)</name>
        <dbReference type="ChEBI" id="CHEBI:29105"/>
    </ligand>
</feature>
<comment type="subcellular location">
    <subcellularLocation>
        <location evidence="3">Cytoplasm</location>
    </subcellularLocation>
</comment>
<dbReference type="EMBL" id="LT906453">
    <property type="protein sequence ID" value="SNV23998.1"/>
    <property type="molecule type" value="Genomic_DNA"/>
</dbReference>
<evidence type="ECO:0000256" key="3">
    <source>
        <dbReference type="HAMAP-Rule" id="MF_01820"/>
    </source>
</evidence>
<dbReference type="AlphaFoldDB" id="A0A239VQQ9"/>
<dbReference type="InterPro" id="IPR027417">
    <property type="entry name" value="P-loop_NTPase"/>
</dbReference>
<dbReference type="EC" id="3.6.1.-" evidence="3"/>
<feature type="domain" description="CP-type G" evidence="6">
    <location>
        <begin position="112"/>
        <end position="280"/>
    </location>
</feature>
<dbReference type="PANTHER" id="PTHR32120:SF11">
    <property type="entry name" value="SMALL RIBOSOMAL SUBUNIT BIOGENESIS GTPASE RSGA 1, MITOCHONDRIAL-RELATED"/>
    <property type="match status" value="1"/>
</dbReference>
<dbReference type="NCBIfam" id="TIGR00157">
    <property type="entry name" value="ribosome small subunit-dependent GTPase A"/>
    <property type="match status" value="1"/>
</dbReference>